<gene>
    <name evidence="7" type="primary">yfiY</name>
    <name evidence="7" type="ORF">ArsFIN_38750</name>
    <name evidence="8" type="ORF">QE258_18450</name>
</gene>
<name>A0A4P7KY36_9GAMM</name>
<organism evidence="7 9">
    <name type="scientific">Arsenophonus nasoniae</name>
    <name type="common">son-killer infecting Nasonia vitripennis</name>
    <dbReference type="NCBI Taxonomy" id="638"/>
    <lineage>
        <taxon>Bacteria</taxon>
        <taxon>Pseudomonadati</taxon>
        <taxon>Pseudomonadota</taxon>
        <taxon>Gammaproteobacteria</taxon>
        <taxon>Enterobacterales</taxon>
        <taxon>Morganellaceae</taxon>
        <taxon>Arsenophonus</taxon>
    </lineage>
</organism>
<dbReference type="EMBL" id="CP038613">
    <property type="protein sequence ID" value="QBY45277.1"/>
    <property type="molecule type" value="Genomic_DNA"/>
</dbReference>
<dbReference type="KEGG" id="ans:ArsFIN_38750"/>
<evidence type="ECO:0000256" key="3">
    <source>
        <dbReference type="ARBA" id="ARBA00022448"/>
    </source>
</evidence>
<dbReference type="PROSITE" id="PS50983">
    <property type="entry name" value="FE_B12_PBP"/>
    <property type="match status" value="1"/>
</dbReference>
<accession>A0A4P7KY36</accession>
<dbReference type="AlphaFoldDB" id="A0A4P7KY36"/>
<evidence type="ECO:0000256" key="4">
    <source>
        <dbReference type="ARBA" id="ARBA00022496"/>
    </source>
</evidence>
<reference evidence="8" key="2">
    <citation type="submission" date="2023-04" db="EMBL/GenBank/DDBJ databases">
        <title>Genome dynamics across the evolutionary transition to endosymbiosis.</title>
        <authorList>
            <person name="Siozios S."/>
            <person name="Nadal-Jimenez P."/>
            <person name="Azagi T."/>
            <person name="Sprong H."/>
            <person name="Frost C.L."/>
            <person name="Parratt S.R."/>
            <person name="Taylor G."/>
            <person name="Brettell L."/>
            <person name="Lew K.C."/>
            <person name="Croft L."/>
            <person name="King K.C."/>
            <person name="Brockhurst M.A."/>
            <person name="Hypsa V."/>
            <person name="Novakova E."/>
            <person name="Darby A.C."/>
            <person name="Hurst G.D.D."/>
        </authorList>
    </citation>
    <scope>NUCLEOTIDE SEQUENCE</scope>
    <source>
        <strain evidence="8">ANv_CAN</strain>
    </source>
</reference>
<evidence type="ECO:0000313" key="7">
    <source>
        <dbReference type="EMBL" id="QBY45277.1"/>
    </source>
</evidence>
<dbReference type="RefSeq" id="WP_034249117.1">
    <property type="nucleotide sequence ID" value="NZ_CP038613.1"/>
</dbReference>
<keyword evidence="10" id="KW-1185">Reference proteome</keyword>
<protein>
    <submittedName>
        <fullName evidence="8">Iron-siderophore ABC transporter substrate-binding protein</fullName>
    </submittedName>
    <submittedName>
        <fullName evidence="7">Putative siderophore-binding lipoprotein YfiY</fullName>
    </submittedName>
</protein>
<keyword evidence="3" id="KW-0813">Transport</keyword>
<dbReference type="PROSITE" id="PS51257">
    <property type="entry name" value="PROKAR_LIPOPROTEIN"/>
    <property type="match status" value="1"/>
</dbReference>
<comment type="subcellular location">
    <subcellularLocation>
        <location evidence="1">Cell envelope</location>
    </subcellularLocation>
</comment>
<evidence type="ECO:0000256" key="1">
    <source>
        <dbReference type="ARBA" id="ARBA00004196"/>
    </source>
</evidence>
<dbReference type="Pfam" id="PF01497">
    <property type="entry name" value="Peripla_BP_2"/>
    <property type="match status" value="1"/>
</dbReference>
<evidence type="ECO:0000256" key="5">
    <source>
        <dbReference type="ARBA" id="ARBA00022729"/>
    </source>
</evidence>
<dbReference type="PANTHER" id="PTHR30532:SF28">
    <property type="entry name" value="PETROBACTIN-BINDING PROTEIN YCLQ"/>
    <property type="match status" value="1"/>
</dbReference>
<keyword evidence="4" id="KW-0408">Iron</keyword>
<evidence type="ECO:0000313" key="8">
    <source>
        <dbReference type="EMBL" id="WGM05450.1"/>
    </source>
</evidence>
<dbReference type="CDD" id="cd01146">
    <property type="entry name" value="FhuD"/>
    <property type="match status" value="1"/>
</dbReference>
<dbReference type="PANTHER" id="PTHR30532">
    <property type="entry name" value="IRON III DICITRATE-BINDING PERIPLASMIC PROTEIN"/>
    <property type="match status" value="1"/>
</dbReference>
<dbReference type="Proteomes" id="UP000295134">
    <property type="component" value="Chromosome"/>
</dbReference>
<dbReference type="Proteomes" id="UP001177592">
    <property type="component" value="Chromosome"/>
</dbReference>
<comment type="similarity">
    <text evidence="2">Belongs to the bacterial solute-binding protein 8 family.</text>
</comment>
<keyword evidence="4" id="KW-0406">Ion transport</keyword>
<dbReference type="GO" id="GO:0030288">
    <property type="term" value="C:outer membrane-bounded periplasmic space"/>
    <property type="evidence" value="ECO:0007669"/>
    <property type="project" value="TreeGrafter"/>
</dbReference>
<dbReference type="GeneID" id="96878760"/>
<evidence type="ECO:0000313" key="10">
    <source>
        <dbReference type="Proteomes" id="UP001177592"/>
    </source>
</evidence>
<proteinExistence type="inferred from homology"/>
<dbReference type="Gene3D" id="3.40.50.1980">
    <property type="entry name" value="Nitrogenase molybdenum iron protein domain"/>
    <property type="match status" value="2"/>
</dbReference>
<evidence type="ECO:0000256" key="2">
    <source>
        <dbReference type="ARBA" id="ARBA00008814"/>
    </source>
</evidence>
<feature type="domain" description="Fe/B12 periplasmic-binding" evidence="6">
    <location>
        <begin position="64"/>
        <end position="341"/>
    </location>
</feature>
<dbReference type="InterPro" id="IPR002491">
    <property type="entry name" value="ABC_transptr_periplasmic_BD"/>
</dbReference>
<dbReference type="EMBL" id="CP123523">
    <property type="protein sequence ID" value="WGM05450.1"/>
    <property type="molecule type" value="Genomic_DNA"/>
</dbReference>
<dbReference type="GO" id="GO:1901678">
    <property type="term" value="P:iron coordination entity transport"/>
    <property type="evidence" value="ECO:0007669"/>
    <property type="project" value="UniProtKB-ARBA"/>
</dbReference>
<reference evidence="7 9" key="1">
    <citation type="submission" date="2019-03" db="EMBL/GenBank/DDBJ databases">
        <title>Long-read sequencing reveals hyperdense prophage content in a complex bacterial symbiont genome.</title>
        <authorList>
            <person name="Frost C.L."/>
            <person name="Siozios S."/>
            <person name="Nadal-Jimenez P."/>
            <person name="Brockhurst M.A."/>
            <person name="King K.C."/>
            <person name="Darby A.C."/>
            <person name="Hurst G.D.D."/>
        </authorList>
    </citation>
    <scope>NUCLEOTIDE SEQUENCE [LARGE SCALE GENOMIC DNA]</scope>
    <source>
        <strain evidence="7 9">FIN</strain>
    </source>
</reference>
<keyword evidence="5" id="KW-0732">Signal</keyword>
<sequence>MVLLRQRLASYKMGFTVPLILLIILLTACDKPPVVTNLPPDTIGYPKTIITALGKAEINQQPQRIVALGSGSEDILLALGIVPIAIESHYWGGDAQGYLPWFKEEVERRGARLPVIIEMYPELDIEKIIKLKPDLILATQSGITQADFNSLSYFAPVVTYPAKPWQTTPQQQIKLIANALDKQPQGKKLCAELDAMLAAAGHRIPNIQDYQFAYIKAGTTANSLSIYVKNDPRVDTLVHIGLSLLPLAKTVTAAFGNFAVNIGLENADLLNDADILLTWYNSEKERQETESLPLFQSIRAVRQGVYMPLTDQTLVMSMSYGSPLSLRWGLPKFMSLLQQELAKYDKP</sequence>
<evidence type="ECO:0000313" key="9">
    <source>
        <dbReference type="Proteomes" id="UP000295134"/>
    </source>
</evidence>
<keyword evidence="4" id="KW-0410">Iron transport</keyword>
<evidence type="ECO:0000259" key="6">
    <source>
        <dbReference type="PROSITE" id="PS50983"/>
    </source>
</evidence>
<keyword evidence="7" id="KW-0449">Lipoprotein</keyword>
<dbReference type="SUPFAM" id="SSF53807">
    <property type="entry name" value="Helical backbone' metal receptor"/>
    <property type="match status" value="1"/>
</dbReference>
<dbReference type="InterPro" id="IPR051313">
    <property type="entry name" value="Bact_iron-sidero_bind"/>
</dbReference>